<evidence type="ECO:0000256" key="7">
    <source>
        <dbReference type="ARBA" id="ARBA00022692"/>
    </source>
</evidence>
<dbReference type="SMART" id="SM00448">
    <property type="entry name" value="REC"/>
    <property type="match status" value="1"/>
</dbReference>
<evidence type="ECO:0000256" key="5">
    <source>
        <dbReference type="ARBA" id="ARBA00022553"/>
    </source>
</evidence>
<keyword evidence="9" id="KW-0418">Kinase</keyword>
<comment type="caution">
    <text evidence="23">The sequence shown here is derived from an EMBL/GenBank/DDBJ whole genome shotgun (WGS) entry which is preliminary data.</text>
</comment>
<dbReference type="SMART" id="SM00388">
    <property type="entry name" value="HisKA"/>
    <property type="match status" value="1"/>
</dbReference>
<keyword evidence="11 16" id="KW-1133">Transmembrane helix</keyword>
<dbReference type="Pfam" id="PF13426">
    <property type="entry name" value="PAS_9"/>
    <property type="match status" value="1"/>
</dbReference>
<dbReference type="PROSITE" id="PS50109">
    <property type="entry name" value="HIS_KIN"/>
    <property type="match status" value="1"/>
</dbReference>
<evidence type="ECO:0000256" key="12">
    <source>
        <dbReference type="ARBA" id="ARBA00023012"/>
    </source>
</evidence>
<dbReference type="InterPro" id="IPR004358">
    <property type="entry name" value="Sig_transdc_His_kin-like_C"/>
</dbReference>
<evidence type="ECO:0000256" key="10">
    <source>
        <dbReference type="ARBA" id="ARBA00022840"/>
    </source>
</evidence>
<evidence type="ECO:0000259" key="20">
    <source>
        <dbReference type="PROSITE" id="PS50113"/>
    </source>
</evidence>
<dbReference type="InterPro" id="IPR001610">
    <property type="entry name" value="PAC"/>
</dbReference>
<dbReference type="PROSITE" id="PS50113">
    <property type="entry name" value="PAC"/>
    <property type="match status" value="1"/>
</dbReference>
<evidence type="ECO:0000259" key="21">
    <source>
        <dbReference type="PROSITE" id="PS50885"/>
    </source>
</evidence>
<dbReference type="RefSeq" id="WP_344765834.1">
    <property type="nucleotide sequence ID" value="NZ_BAAAZE010000016.1"/>
</dbReference>
<dbReference type="SMART" id="SM00091">
    <property type="entry name" value="PAS"/>
    <property type="match status" value="2"/>
</dbReference>
<dbReference type="InterPro" id="IPR008207">
    <property type="entry name" value="Sig_transdc_His_kin_Hpt_dom"/>
</dbReference>
<keyword evidence="13 16" id="KW-0472">Membrane</keyword>
<dbReference type="CDD" id="cd17546">
    <property type="entry name" value="REC_hyHK_CKI1_RcsC-like"/>
    <property type="match status" value="1"/>
</dbReference>
<proteinExistence type="predicted"/>
<dbReference type="InterPro" id="IPR003594">
    <property type="entry name" value="HATPase_dom"/>
</dbReference>
<dbReference type="EC" id="2.7.13.3" evidence="3"/>
<name>A0ABP7U2B4_9BURK</name>
<dbReference type="Pfam" id="PF02518">
    <property type="entry name" value="HATPase_c"/>
    <property type="match status" value="1"/>
</dbReference>
<dbReference type="CDD" id="cd06225">
    <property type="entry name" value="HAMP"/>
    <property type="match status" value="1"/>
</dbReference>
<evidence type="ECO:0000256" key="3">
    <source>
        <dbReference type="ARBA" id="ARBA00012438"/>
    </source>
</evidence>
<keyword evidence="12" id="KW-0902">Two-component regulatory system</keyword>
<dbReference type="SMART" id="SM00086">
    <property type="entry name" value="PAC"/>
    <property type="match status" value="2"/>
</dbReference>
<dbReference type="InterPro" id="IPR000700">
    <property type="entry name" value="PAS-assoc_C"/>
</dbReference>
<sequence length="1149" mass="125344">MTLKLQSNLLAWLACVTVAVILSVLSVFVVKVHRQTEQIRITENTAKAITHFRFLIMETALYRDPRSGKQWLDRIASLRLLLASQQYGDPAQAGLLDKQKANLKIIAPLYARLLSADSVPIATPHANSDALERTAMTVSALYLTTQDMFDDTFELLRLNRLDLDAAHLRLAICMLASILALAGLIVATYLINLRRVLAPIALLQQGTEQVMRGDLTHRIDLAIGNELGVLATTFNQMTTQLSGSYQSLQRENAERQHAQHELERTVQRLAQKSRALSLARDERQTIIDHMPAVVVYWDKQLLNRFANTAYLDWFGVTPQQMLGRHIRDVNGAEHFSRIAPFLNSALAGNTEIFELPIVLPDGSERHALISYVPDRVDGEIVGIYGFLSNISQLKQAQKAEAEASLLLESIVDAASDFSIIATDMNGIVTLFSRGAQRMLGYTAAEIVGRCSPANFHVADEVIARASSLSEQYGVPVAGFEVFVHLARQNLSETREWTYVRKDGSTLPIHLTVTAVRDQRHQIIGFAGIANDIHAEKAIRKSLAAARDQAEAASLAKSQFLANMSHEIRTPMNAILGMLQLLQYTGLTPQQRDYAFKSESAARSLLGLINDILDFSKLGADKMSLESVPFSLDTLVRDLSVILSANAVNKDVEILFSVDPRLPAFLQGDAQRLQQILLNLAGNAVKFTLQGTVDIAIRQINDYRDATDVAFSVSDTGIGIAADKLTTIFEMFSQAEASTSRRFGGTGLGLTISQRLVSLMGGSLVAESEEGVGSRFSFNAMFEKVASADVRTSFPAPVVLPRSRALTGLRLLVIDDNLINQQVAQELLSEQGALVDVADGGIAGAARVFAASPCYDAVLMDIQMPDMDGYETTRQIRLDLRMQALPIIAMTANVMSGDREACLRAGMNDHIGKPISIDELVRTLLRHCAEIQPEDVMADPGAGGWDVPRQHADTAAIELERALQRLGGNRSLFLNIAGKFGAEARTMVANLRDALDGANYGAAADILHTLKSTAGTVGAQSLAELAAALELACRGPNPALDIAVVTRHIERCLTSCLASLDVIRLQLSSSADLVALQSDDIAKIPLVILLDRLDAYLQDANMEALDVFTMIETSYHAELGDDLVPLSSSLSRLNFKLALESSRRLRSGVP</sequence>
<dbReference type="Pfam" id="PF08448">
    <property type="entry name" value="PAS_4"/>
    <property type="match status" value="1"/>
</dbReference>
<dbReference type="CDD" id="cd16922">
    <property type="entry name" value="HATPase_EvgS-ArcB-TorS-like"/>
    <property type="match status" value="1"/>
</dbReference>
<dbReference type="SUPFAM" id="SSF55874">
    <property type="entry name" value="ATPase domain of HSP90 chaperone/DNA topoisomerase II/histidine kinase"/>
    <property type="match status" value="1"/>
</dbReference>
<feature type="domain" description="Response regulatory" evidence="18">
    <location>
        <begin position="809"/>
        <end position="927"/>
    </location>
</feature>
<evidence type="ECO:0000256" key="16">
    <source>
        <dbReference type="SAM" id="Phobius"/>
    </source>
</evidence>
<dbReference type="InterPro" id="IPR035965">
    <property type="entry name" value="PAS-like_dom_sf"/>
</dbReference>
<evidence type="ECO:0000256" key="4">
    <source>
        <dbReference type="ARBA" id="ARBA00022475"/>
    </source>
</evidence>
<dbReference type="EMBL" id="BAAAZE010000016">
    <property type="protein sequence ID" value="GAA4034808.1"/>
    <property type="molecule type" value="Genomic_DNA"/>
</dbReference>
<feature type="domain" description="Histidine kinase" evidence="17">
    <location>
        <begin position="562"/>
        <end position="783"/>
    </location>
</feature>
<dbReference type="Gene3D" id="3.30.450.20">
    <property type="entry name" value="PAS domain"/>
    <property type="match status" value="2"/>
</dbReference>
<evidence type="ECO:0000313" key="24">
    <source>
        <dbReference type="Proteomes" id="UP001501353"/>
    </source>
</evidence>
<feature type="modified residue" description="Phosphohistidine" evidence="14">
    <location>
        <position position="1007"/>
    </location>
</feature>
<evidence type="ECO:0000256" key="1">
    <source>
        <dbReference type="ARBA" id="ARBA00000085"/>
    </source>
</evidence>
<feature type="domain" description="PAS" evidence="19">
    <location>
        <begin position="403"/>
        <end position="449"/>
    </location>
</feature>
<dbReference type="PROSITE" id="PS50885">
    <property type="entry name" value="HAMP"/>
    <property type="match status" value="1"/>
</dbReference>
<keyword evidence="5 15" id="KW-0597">Phosphoprotein</keyword>
<reference evidence="24" key="1">
    <citation type="journal article" date="2019" name="Int. J. Syst. Evol. Microbiol.">
        <title>The Global Catalogue of Microorganisms (GCM) 10K type strain sequencing project: providing services to taxonomists for standard genome sequencing and annotation.</title>
        <authorList>
            <consortium name="The Broad Institute Genomics Platform"/>
            <consortium name="The Broad Institute Genome Sequencing Center for Infectious Disease"/>
            <person name="Wu L."/>
            <person name="Ma J."/>
        </authorList>
    </citation>
    <scope>NUCLEOTIDE SEQUENCE [LARGE SCALE GENOMIC DNA]</scope>
    <source>
        <strain evidence="24">JCM 16673</strain>
    </source>
</reference>
<dbReference type="Gene3D" id="1.20.120.160">
    <property type="entry name" value="HPT domain"/>
    <property type="match status" value="1"/>
</dbReference>
<dbReference type="Pfam" id="PF00512">
    <property type="entry name" value="HisKA"/>
    <property type="match status" value="1"/>
</dbReference>
<keyword evidence="4" id="KW-1003">Cell membrane</keyword>
<dbReference type="InterPro" id="IPR003660">
    <property type="entry name" value="HAMP_dom"/>
</dbReference>
<dbReference type="InterPro" id="IPR000014">
    <property type="entry name" value="PAS"/>
</dbReference>
<evidence type="ECO:0000256" key="2">
    <source>
        <dbReference type="ARBA" id="ARBA00004651"/>
    </source>
</evidence>
<feature type="modified residue" description="4-aspartylphosphate" evidence="15">
    <location>
        <position position="860"/>
    </location>
</feature>
<protein>
    <recommendedName>
        <fullName evidence="3">histidine kinase</fullName>
        <ecNumber evidence="3">2.7.13.3</ecNumber>
    </recommendedName>
</protein>
<dbReference type="InterPro" id="IPR036097">
    <property type="entry name" value="HisK_dim/P_sf"/>
</dbReference>
<dbReference type="Gene3D" id="6.10.340.10">
    <property type="match status" value="1"/>
</dbReference>
<dbReference type="PROSITE" id="PS50112">
    <property type="entry name" value="PAS"/>
    <property type="match status" value="2"/>
</dbReference>
<dbReference type="InterPro" id="IPR011006">
    <property type="entry name" value="CheY-like_superfamily"/>
</dbReference>
<dbReference type="PROSITE" id="PS50894">
    <property type="entry name" value="HPT"/>
    <property type="match status" value="1"/>
</dbReference>
<keyword evidence="24" id="KW-1185">Reference proteome</keyword>
<feature type="transmembrane region" description="Helical" evidence="16">
    <location>
        <begin position="170"/>
        <end position="191"/>
    </location>
</feature>
<keyword evidence="10" id="KW-0067">ATP-binding</keyword>
<evidence type="ECO:0000256" key="11">
    <source>
        <dbReference type="ARBA" id="ARBA00022989"/>
    </source>
</evidence>
<dbReference type="InterPro" id="IPR036641">
    <property type="entry name" value="HPT_dom_sf"/>
</dbReference>
<evidence type="ECO:0000256" key="9">
    <source>
        <dbReference type="ARBA" id="ARBA00022777"/>
    </source>
</evidence>
<dbReference type="SMART" id="SM00304">
    <property type="entry name" value="HAMP"/>
    <property type="match status" value="1"/>
</dbReference>
<dbReference type="SMART" id="SM00073">
    <property type="entry name" value="HPT"/>
    <property type="match status" value="1"/>
</dbReference>
<keyword evidence="8" id="KW-0547">Nucleotide-binding</keyword>
<dbReference type="InterPro" id="IPR036890">
    <property type="entry name" value="HATPase_C_sf"/>
</dbReference>
<evidence type="ECO:0000256" key="13">
    <source>
        <dbReference type="ARBA" id="ARBA00023136"/>
    </source>
</evidence>
<dbReference type="PROSITE" id="PS50110">
    <property type="entry name" value="RESPONSE_REGULATORY"/>
    <property type="match status" value="1"/>
</dbReference>
<dbReference type="SUPFAM" id="SSF55785">
    <property type="entry name" value="PYP-like sensor domain (PAS domain)"/>
    <property type="match status" value="2"/>
</dbReference>
<dbReference type="CDD" id="cd00130">
    <property type="entry name" value="PAS"/>
    <property type="match status" value="2"/>
</dbReference>
<evidence type="ECO:0000256" key="14">
    <source>
        <dbReference type="PROSITE-ProRule" id="PRU00110"/>
    </source>
</evidence>
<dbReference type="InterPro" id="IPR003661">
    <property type="entry name" value="HisK_dim/P_dom"/>
</dbReference>
<dbReference type="PANTHER" id="PTHR45339">
    <property type="entry name" value="HYBRID SIGNAL TRANSDUCTION HISTIDINE KINASE J"/>
    <property type="match status" value="1"/>
</dbReference>
<evidence type="ECO:0000256" key="6">
    <source>
        <dbReference type="ARBA" id="ARBA00022679"/>
    </source>
</evidence>
<gene>
    <name evidence="23" type="ORF">GCM10022212_38000</name>
</gene>
<dbReference type="Proteomes" id="UP001501353">
    <property type="component" value="Unassembled WGS sequence"/>
</dbReference>
<evidence type="ECO:0000256" key="8">
    <source>
        <dbReference type="ARBA" id="ARBA00022741"/>
    </source>
</evidence>
<dbReference type="Pfam" id="PF00672">
    <property type="entry name" value="HAMP"/>
    <property type="match status" value="1"/>
</dbReference>
<dbReference type="CDD" id="cd00082">
    <property type="entry name" value="HisKA"/>
    <property type="match status" value="1"/>
</dbReference>
<evidence type="ECO:0000256" key="15">
    <source>
        <dbReference type="PROSITE-ProRule" id="PRU00169"/>
    </source>
</evidence>
<evidence type="ECO:0000259" key="19">
    <source>
        <dbReference type="PROSITE" id="PS50112"/>
    </source>
</evidence>
<dbReference type="Pfam" id="PF00072">
    <property type="entry name" value="Response_reg"/>
    <property type="match status" value="1"/>
</dbReference>
<evidence type="ECO:0000259" key="17">
    <source>
        <dbReference type="PROSITE" id="PS50109"/>
    </source>
</evidence>
<dbReference type="PANTHER" id="PTHR45339:SF1">
    <property type="entry name" value="HYBRID SIGNAL TRANSDUCTION HISTIDINE KINASE J"/>
    <property type="match status" value="1"/>
</dbReference>
<dbReference type="InterPro" id="IPR013656">
    <property type="entry name" value="PAS_4"/>
</dbReference>
<comment type="catalytic activity">
    <reaction evidence="1">
        <text>ATP + protein L-histidine = ADP + protein N-phospho-L-histidine.</text>
        <dbReference type="EC" id="2.7.13.3"/>
    </reaction>
</comment>
<dbReference type="Gene3D" id="1.10.287.130">
    <property type="match status" value="1"/>
</dbReference>
<feature type="domain" description="PAC" evidence="20">
    <location>
        <begin position="492"/>
        <end position="544"/>
    </location>
</feature>
<dbReference type="SUPFAM" id="SSF47226">
    <property type="entry name" value="Histidine-containing phosphotransfer domain, HPT domain"/>
    <property type="match status" value="1"/>
</dbReference>
<dbReference type="PRINTS" id="PR00344">
    <property type="entry name" value="BCTRLSENSOR"/>
</dbReference>
<dbReference type="PROSITE" id="PS51257">
    <property type="entry name" value="PROKAR_LIPOPROTEIN"/>
    <property type="match status" value="1"/>
</dbReference>
<feature type="domain" description="HPt" evidence="22">
    <location>
        <begin position="968"/>
        <end position="1069"/>
    </location>
</feature>
<evidence type="ECO:0000259" key="22">
    <source>
        <dbReference type="PROSITE" id="PS50894"/>
    </source>
</evidence>
<dbReference type="SUPFAM" id="SSF47384">
    <property type="entry name" value="Homodimeric domain of signal transducing histidine kinase"/>
    <property type="match status" value="1"/>
</dbReference>
<keyword evidence="7 16" id="KW-0812">Transmembrane</keyword>
<dbReference type="SUPFAM" id="SSF52172">
    <property type="entry name" value="CheY-like"/>
    <property type="match status" value="1"/>
</dbReference>
<dbReference type="Gene3D" id="3.40.50.2300">
    <property type="match status" value="1"/>
</dbReference>
<dbReference type="InterPro" id="IPR001789">
    <property type="entry name" value="Sig_transdc_resp-reg_receiver"/>
</dbReference>
<organism evidence="23 24">
    <name type="scientific">Actimicrobium antarcticum</name>
    <dbReference type="NCBI Taxonomy" id="1051899"/>
    <lineage>
        <taxon>Bacteria</taxon>
        <taxon>Pseudomonadati</taxon>
        <taxon>Pseudomonadota</taxon>
        <taxon>Betaproteobacteria</taxon>
        <taxon>Burkholderiales</taxon>
        <taxon>Oxalobacteraceae</taxon>
        <taxon>Actimicrobium</taxon>
    </lineage>
</organism>
<dbReference type="SMART" id="SM00387">
    <property type="entry name" value="HATPase_c"/>
    <property type="match status" value="1"/>
</dbReference>
<feature type="domain" description="HAMP" evidence="21">
    <location>
        <begin position="194"/>
        <end position="246"/>
    </location>
</feature>
<accession>A0ABP7U2B4</accession>
<feature type="domain" description="PAS" evidence="19">
    <location>
        <begin position="279"/>
        <end position="349"/>
    </location>
</feature>
<evidence type="ECO:0000313" key="23">
    <source>
        <dbReference type="EMBL" id="GAA4034808.1"/>
    </source>
</evidence>
<dbReference type="NCBIfam" id="TIGR00229">
    <property type="entry name" value="sensory_box"/>
    <property type="match status" value="2"/>
</dbReference>
<dbReference type="InterPro" id="IPR005467">
    <property type="entry name" value="His_kinase_dom"/>
</dbReference>
<keyword evidence="6" id="KW-0808">Transferase</keyword>
<dbReference type="SUPFAM" id="SSF158472">
    <property type="entry name" value="HAMP domain-like"/>
    <property type="match status" value="1"/>
</dbReference>
<evidence type="ECO:0000259" key="18">
    <source>
        <dbReference type="PROSITE" id="PS50110"/>
    </source>
</evidence>
<comment type="subcellular location">
    <subcellularLocation>
        <location evidence="2">Cell membrane</location>
        <topology evidence="2">Multi-pass membrane protein</topology>
    </subcellularLocation>
</comment>
<dbReference type="Gene3D" id="3.30.565.10">
    <property type="entry name" value="Histidine kinase-like ATPase, C-terminal domain"/>
    <property type="match status" value="1"/>
</dbReference>
<feature type="transmembrane region" description="Helical" evidence="16">
    <location>
        <begin position="6"/>
        <end position="30"/>
    </location>
</feature>
<dbReference type="Pfam" id="PF01627">
    <property type="entry name" value="Hpt"/>
    <property type="match status" value="1"/>
</dbReference>